<gene>
    <name evidence="1" type="ORF">WA1_07160</name>
</gene>
<evidence type="ECO:0000313" key="1">
    <source>
        <dbReference type="EMBL" id="KYC35594.1"/>
    </source>
</evidence>
<dbReference type="STRING" id="128403.WA1_07160"/>
<comment type="caution">
    <text evidence="1">The sequence shown here is derived from an EMBL/GenBank/DDBJ whole genome shotgun (WGS) entry which is preliminary data.</text>
</comment>
<name>A0A139WT21_9CYAN</name>
<evidence type="ECO:0000313" key="2">
    <source>
        <dbReference type="Proteomes" id="UP000076925"/>
    </source>
</evidence>
<accession>A0A139WT21</accession>
<dbReference type="RefSeq" id="WP_017747878.1">
    <property type="nucleotide sequence ID" value="NZ_KQ976354.1"/>
</dbReference>
<dbReference type="OrthoDB" id="569152at2"/>
<protein>
    <submittedName>
        <fullName evidence="1">Uncharacterized protein</fullName>
    </submittedName>
</protein>
<dbReference type="EMBL" id="ANNX02000051">
    <property type="protein sequence ID" value="KYC35594.1"/>
    <property type="molecule type" value="Genomic_DNA"/>
</dbReference>
<reference evidence="1 2" key="1">
    <citation type="journal article" date="2013" name="Genome Biol. Evol.">
        <title>Genomes of Stigonematalean cyanobacteria (subsection V) and the evolution of oxygenic photosynthesis from prokaryotes to plastids.</title>
        <authorList>
            <person name="Dagan T."/>
            <person name="Roettger M."/>
            <person name="Stucken K."/>
            <person name="Landan G."/>
            <person name="Koch R."/>
            <person name="Major P."/>
            <person name="Gould S.B."/>
            <person name="Goremykin V.V."/>
            <person name="Rippka R."/>
            <person name="Tandeau de Marsac N."/>
            <person name="Gugger M."/>
            <person name="Lockhart P.J."/>
            <person name="Allen J.F."/>
            <person name="Brune I."/>
            <person name="Maus I."/>
            <person name="Puhler A."/>
            <person name="Martin W.F."/>
        </authorList>
    </citation>
    <scope>NUCLEOTIDE SEQUENCE [LARGE SCALE GENOMIC DNA]</scope>
    <source>
        <strain evidence="1 2">PCC 7110</strain>
    </source>
</reference>
<proteinExistence type="predicted"/>
<organism evidence="1 2">
    <name type="scientific">Scytonema hofmannii PCC 7110</name>
    <dbReference type="NCBI Taxonomy" id="128403"/>
    <lineage>
        <taxon>Bacteria</taxon>
        <taxon>Bacillati</taxon>
        <taxon>Cyanobacteriota</taxon>
        <taxon>Cyanophyceae</taxon>
        <taxon>Nostocales</taxon>
        <taxon>Scytonemataceae</taxon>
        <taxon>Scytonema</taxon>
    </lineage>
</organism>
<dbReference type="Proteomes" id="UP000076925">
    <property type="component" value="Unassembled WGS sequence"/>
</dbReference>
<keyword evidence="2" id="KW-1185">Reference proteome</keyword>
<sequence length="454" mass="51890">MVRLSSPAQSRLQSSTYPSFASDLPRNLKGSATLGEYRLLDNWLNIQSINLTRHAKSLRPFERDEFGTSPAAPSEAHIEAVNRLLDKFRVKLMEMARWVEASVNAARREPTLERLQMFLDRKQRASNRVVYVEGIWDFYFDLFVQRLSSFGERLRAVDRIAIGCYEKVYTGLGIAKPTPTLLPFSYADSGFSPATFRRGVPLQKLRFNPNLFPLIVLPQHRLDNVWALSSVLHEVSHNLQADLGLWEEVPARIYQRLIFEGYFPRRVARTWANWHKEMMADMFALLLGGPAAVESLMDVVGRSTSDTLRFNPESVHPTPYLRVLINLILLRRLGLNQMAADLTRVWKRLYPRITASDIPPVFIKTFYPAAELVVDTMVFQRYHQFGNKSMAQVVAFGPEHMGIIELAGQRLAVGRDPGTIPVRLMISAARFALDRQLADPQSITDNFYRILGRR</sequence>
<dbReference type="AlphaFoldDB" id="A0A139WT21"/>